<evidence type="ECO:0000313" key="3">
    <source>
        <dbReference type="EMBL" id="KAK4317339.1"/>
    </source>
</evidence>
<dbReference type="InterPro" id="IPR000618">
    <property type="entry name" value="Insect_cuticle"/>
</dbReference>
<dbReference type="AlphaFoldDB" id="A0AAE1Q0V9"/>
<reference evidence="3" key="1">
    <citation type="submission" date="2023-11" db="EMBL/GenBank/DDBJ databases">
        <title>Genome assemblies of two species of porcelain crab, Petrolisthes cinctipes and Petrolisthes manimaculis (Anomura: Porcellanidae).</title>
        <authorList>
            <person name="Angst P."/>
        </authorList>
    </citation>
    <scope>NUCLEOTIDE SEQUENCE</scope>
    <source>
        <strain evidence="3">PB745_02</strain>
        <tissue evidence="3">Gill</tissue>
    </source>
</reference>
<dbReference type="PROSITE" id="PS00233">
    <property type="entry name" value="CHIT_BIND_RR_1"/>
    <property type="match status" value="1"/>
</dbReference>
<proteinExistence type="predicted"/>
<keyword evidence="4" id="KW-1185">Reference proteome</keyword>
<evidence type="ECO:0000313" key="4">
    <source>
        <dbReference type="Proteomes" id="UP001292094"/>
    </source>
</evidence>
<name>A0AAE1Q0V9_9EUCA</name>
<dbReference type="PANTHER" id="PTHR10380:SF196">
    <property type="entry name" value="CUTICULAR PROTEIN 72EA"/>
    <property type="match status" value="1"/>
</dbReference>
<dbReference type="Pfam" id="PF00379">
    <property type="entry name" value="Chitin_bind_4"/>
    <property type="match status" value="1"/>
</dbReference>
<dbReference type="Proteomes" id="UP001292094">
    <property type="component" value="Unassembled WGS sequence"/>
</dbReference>
<evidence type="ECO:0000256" key="1">
    <source>
        <dbReference type="ARBA" id="ARBA00022460"/>
    </source>
</evidence>
<dbReference type="PROSITE" id="PS51155">
    <property type="entry name" value="CHIT_BIND_RR_2"/>
    <property type="match status" value="1"/>
</dbReference>
<dbReference type="GO" id="GO:0062129">
    <property type="term" value="C:chitin-based extracellular matrix"/>
    <property type="evidence" value="ECO:0007669"/>
    <property type="project" value="TreeGrafter"/>
</dbReference>
<dbReference type="InterPro" id="IPR031311">
    <property type="entry name" value="CHIT_BIND_RR_consensus"/>
</dbReference>
<protein>
    <recommendedName>
        <fullName evidence="5">Cuticle protein</fullName>
    </recommendedName>
</protein>
<keyword evidence="1 2" id="KW-0193">Cuticle</keyword>
<sequence length="334" mass="36967">MSRSQQQCLFGALGLAERTVSGQLIINNPLRYYGAQEYRMEAPGQSTFAFSGLNQNRQETRLWDGTVVGQYSYIDAEGKPVVTYYDAGPLGFRVKANNLPVAPAAAPLKPVDYTPEVAEARSLFMEKYNEAAKASSQSSSRQKRQIPYFAYPSLINPMQPILPTNIDDTQTIASAAIPSGMSPILYSNTFPSAFPSAFPMMPSNYPVYTTIKTEIIDKDSKAVEAYRKRRDVEAVKPLQVPIPVSYAQPIPAIAKTTVKTHKLEAVDGASPADTTRLELVTKEREYTVPAVKYVQSSLPINPMLYSNPIGLMGSLYPFQNPFFQNPMIPMIQQN</sequence>
<accession>A0AAE1Q0V9</accession>
<dbReference type="PANTHER" id="PTHR10380">
    <property type="entry name" value="CUTICLE PROTEIN"/>
    <property type="match status" value="1"/>
</dbReference>
<comment type="caution">
    <text evidence="3">The sequence shown here is derived from an EMBL/GenBank/DDBJ whole genome shotgun (WGS) entry which is preliminary data.</text>
</comment>
<evidence type="ECO:0008006" key="5">
    <source>
        <dbReference type="Google" id="ProtNLM"/>
    </source>
</evidence>
<dbReference type="InterPro" id="IPR050468">
    <property type="entry name" value="Cuticle_Struct_Prot"/>
</dbReference>
<dbReference type="EMBL" id="JAWZYT010000930">
    <property type="protein sequence ID" value="KAK4317339.1"/>
    <property type="molecule type" value="Genomic_DNA"/>
</dbReference>
<organism evidence="3 4">
    <name type="scientific">Petrolisthes manimaculis</name>
    <dbReference type="NCBI Taxonomy" id="1843537"/>
    <lineage>
        <taxon>Eukaryota</taxon>
        <taxon>Metazoa</taxon>
        <taxon>Ecdysozoa</taxon>
        <taxon>Arthropoda</taxon>
        <taxon>Crustacea</taxon>
        <taxon>Multicrustacea</taxon>
        <taxon>Malacostraca</taxon>
        <taxon>Eumalacostraca</taxon>
        <taxon>Eucarida</taxon>
        <taxon>Decapoda</taxon>
        <taxon>Pleocyemata</taxon>
        <taxon>Anomura</taxon>
        <taxon>Galatheoidea</taxon>
        <taxon>Porcellanidae</taxon>
        <taxon>Petrolisthes</taxon>
    </lineage>
</organism>
<evidence type="ECO:0000256" key="2">
    <source>
        <dbReference type="PROSITE-ProRule" id="PRU00497"/>
    </source>
</evidence>
<dbReference type="GO" id="GO:0008010">
    <property type="term" value="F:structural constituent of chitin-based larval cuticle"/>
    <property type="evidence" value="ECO:0007669"/>
    <property type="project" value="TreeGrafter"/>
</dbReference>
<gene>
    <name evidence="3" type="ORF">Pmani_011603</name>
</gene>